<evidence type="ECO:0000256" key="1">
    <source>
        <dbReference type="ARBA" id="ARBA00004651"/>
    </source>
</evidence>
<dbReference type="Proteomes" id="UP001589733">
    <property type="component" value="Unassembled WGS sequence"/>
</dbReference>
<evidence type="ECO:0000256" key="5">
    <source>
        <dbReference type="ARBA" id="ARBA00022989"/>
    </source>
</evidence>
<dbReference type="Pfam" id="PF00528">
    <property type="entry name" value="BPD_transp_1"/>
    <property type="match status" value="1"/>
</dbReference>
<keyword evidence="4 7" id="KW-0812">Transmembrane</keyword>
<feature type="transmembrane region" description="Helical" evidence="7">
    <location>
        <begin position="82"/>
        <end position="104"/>
    </location>
</feature>
<evidence type="ECO:0000256" key="2">
    <source>
        <dbReference type="ARBA" id="ARBA00022448"/>
    </source>
</evidence>
<feature type="transmembrane region" description="Helical" evidence="7">
    <location>
        <begin position="250"/>
        <end position="274"/>
    </location>
</feature>
<evidence type="ECO:0000313" key="10">
    <source>
        <dbReference type="Proteomes" id="UP001589733"/>
    </source>
</evidence>
<evidence type="ECO:0000256" key="6">
    <source>
        <dbReference type="ARBA" id="ARBA00023136"/>
    </source>
</evidence>
<dbReference type="EMBL" id="JBHLYR010000063">
    <property type="protein sequence ID" value="MFB9994647.1"/>
    <property type="molecule type" value="Genomic_DNA"/>
</dbReference>
<dbReference type="Gene3D" id="1.10.3720.10">
    <property type="entry name" value="MetI-like"/>
    <property type="match status" value="1"/>
</dbReference>
<keyword evidence="10" id="KW-1185">Reference proteome</keyword>
<feature type="transmembrane region" description="Helical" evidence="7">
    <location>
        <begin position="199"/>
        <end position="217"/>
    </location>
</feature>
<name>A0ABV6B4G5_9DEIO</name>
<dbReference type="InterPro" id="IPR000515">
    <property type="entry name" value="MetI-like"/>
</dbReference>
<sequence>MATPSVTQETVRTAAASPVRSSFGLPLLLLSAAGLLGLSVLLAGQAAPAVAWPWLLGVVALLLVGAVGIRQSAQGESRLARILPAAATLILALLAAEAVLRAYAVPTGLIPTPSKVAQSLWAARNVLLLDAYYTFVLEALLGFVIGTLAGLGLALLAVRFRILERGVLPYAALLSSVPIVALAPVIIKAAGLGWPSKTIIVAITVLFPVVINAVRGLQSAQPMHLDLMHSYAASPAQTFREVRWPSALPFIFTALRVSSTLALINAIVAEFFGTEGHGLGFRIQIEVGRFGLDIVWAAIVVASVIGISFYLLISALERYVLRRN</sequence>
<comment type="similarity">
    <text evidence="7">Belongs to the binding-protein-dependent transport system permease family.</text>
</comment>
<evidence type="ECO:0000259" key="8">
    <source>
        <dbReference type="PROSITE" id="PS50928"/>
    </source>
</evidence>
<feature type="transmembrane region" description="Helical" evidence="7">
    <location>
        <begin position="294"/>
        <end position="313"/>
    </location>
</feature>
<dbReference type="PANTHER" id="PTHR30151">
    <property type="entry name" value="ALKANE SULFONATE ABC TRANSPORTER-RELATED, MEMBRANE SUBUNIT"/>
    <property type="match status" value="1"/>
</dbReference>
<feature type="domain" description="ABC transmembrane type-1" evidence="8">
    <location>
        <begin position="128"/>
        <end position="317"/>
    </location>
</feature>
<evidence type="ECO:0000313" key="9">
    <source>
        <dbReference type="EMBL" id="MFB9994647.1"/>
    </source>
</evidence>
<keyword evidence="6 7" id="KW-0472">Membrane</keyword>
<dbReference type="InterPro" id="IPR035906">
    <property type="entry name" value="MetI-like_sf"/>
</dbReference>
<evidence type="ECO:0000256" key="7">
    <source>
        <dbReference type="RuleBase" id="RU363032"/>
    </source>
</evidence>
<keyword evidence="5 7" id="KW-1133">Transmembrane helix</keyword>
<dbReference type="PROSITE" id="PS50928">
    <property type="entry name" value="ABC_TM1"/>
    <property type="match status" value="1"/>
</dbReference>
<comment type="caution">
    <text evidence="9">The sequence shown here is derived from an EMBL/GenBank/DDBJ whole genome shotgun (WGS) entry which is preliminary data.</text>
</comment>
<keyword evidence="3" id="KW-1003">Cell membrane</keyword>
<accession>A0ABV6B4G5</accession>
<reference evidence="9 10" key="1">
    <citation type="submission" date="2024-09" db="EMBL/GenBank/DDBJ databases">
        <authorList>
            <person name="Sun Q."/>
            <person name="Mori K."/>
        </authorList>
    </citation>
    <scope>NUCLEOTIDE SEQUENCE [LARGE SCALE GENOMIC DNA]</scope>
    <source>
        <strain evidence="9 10">JCM 13503</strain>
    </source>
</reference>
<comment type="subcellular location">
    <subcellularLocation>
        <location evidence="1 7">Cell membrane</location>
        <topology evidence="1 7">Multi-pass membrane protein</topology>
    </subcellularLocation>
</comment>
<evidence type="ECO:0000256" key="4">
    <source>
        <dbReference type="ARBA" id="ARBA00022692"/>
    </source>
</evidence>
<feature type="transmembrane region" description="Helical" evidence="7">
    <location>
        <begin position="23"/>
        <end position="44"/>
    </location>
</feature>
<protein>
    <submittedName>
        <fullName evidence="9">ABC transporter permease</fullName>
    </submittedName>
</protein>
<dbReference type="SUPFAM" id="SSF161098">
    <property type="entry name" value="MetI-like"/>
    <property type="match status" value="1"/>
</dbReference>
<evidence type="ECO:0000256" key="3">
    <source>
        <dbReference type="ARBA" id="ARBA00022475"/>
    </source>
</evidence>
<dbReference type="CDD" id="cd06261">
    <property type="entry name" value="TM_PBP2"/>
    <property type="match status" value="1"/>
</dbReference>
<keyword evidence="2 7" id="KW-0813">Transport</keyword>
<feature type="transmembrane region" description="Helical" evidence="7">
    <location>
        <begin position="50"/>
        <end position="70"/>
    </location>
</feature>
<dbReference type="PANTHER" id="PTHR30151:SF41">
    <property type="entry name" value="ABC TRANSPORTER PERMEASE PROTEIN"/>
    <property type="match status" value="1"/>
</dbReference>
<feature type="transmembrane region" description="Helical" evidence="7">
    <location>
        <begin position="131"/>
        <end position="155"/>
    </location>
</feature>
<organism evidence="9 10">
    <name type="scientific">Deinococcus oregonensis</name>
    <dbReference type="NCBI Taxonomy" id="1805970"/>
    <lineage>
        <taxon>Bacteria</taxon>
        <taxon>Thermotogati</taxon>
        <taxon>Deinococcota</taxon>
        <taxon>Deinococci</taxon>
        <taxon>Deinococcales</taxon>
        <taxon>Deinococcaceae</taxon>
        <taxon>Deinococcus</taxon>
    </lineage>
</organism>
<feature type="transmembrane region" description="Helical" evidence="7">
    <location>
        <begin position="167"/>
        <end position="187"/>
    </location>
</feature>
<dbReference type="RefSeq" id="WP_380015794.1">
    <property type="nucleotide sequence ID" value="NZ_JBHLYR010000063.1"/>
</dbReference>
<gene>
    <name evidence="9" type="ORF">ACFFLM_22050</name>
</gene>
<proteinExistence type="inferred from homology"/>